<name>A0ABV7G5G1_9PROT</name>
<sequence length="110" mass="12222">MCRSRPALGWQQSFGRCRSLGFRSKILPGIEQSTAAPDRLVAEAVVADALHLQRGSYSIDVMMLDHPFRCPDLLIQDAVAQTSVKPKDLVNGKSIQSIFLLQRESRAARQ</sequence>
<gene>
    <name evidence="1" type="ORF">ACFOD4_16725</name>
</gene>
<reference evidence="2" key="1">
    <citation type="journal article" date="2019" name="Int. J. Syst. Evol. Microbiol.">
        <title>The Global Catalogue of Microorganisms (GCM) 10K type strain sequencing project: providing services to taxonomists for standard genome sequencing and annotation.</title>
        <authorList>
            <consortium name="The Broad Institute Genomics Platform"/>
            <consortium name="The Broad Institute Genome Sequencing Center for Infectious Disease"/>
            <person name="Wu L."/>
            <person name="Ma J."/>
        </authorList>
    </citation>
    <scope>NUCLEOTIDE SEQUENCE [LARGE SCALE GENOMIC DNA]</scope>
    <source>
        <strain evidence="2">KCTC 52094</strain>
    </source>
</reference>
<evidence type="ECO:0000313" key="1">
    <source>
        <dbReference type="EMBL" id="MFC3126710.1"/>
    </source>
</evidence>
<accession>A0ABV7G5G1</accession>
<dbReference type="EMBL" id="JBHRTN010000018">
    <property type="protein sequence ID" value="MFC3126710.1"/>
    <property type="molecule type" value="Genomic_DNA"/>
</dbReference>
<proteinExistence type="predicted"/>
<evidence type="ECO:0000313" key="2">
    <source>
        <dbReference type="Proteomes" id="UP001595593"/>
    </source>
</evidence>
<organism evidence="1 2">
    <name type="scientific">Teichococcus globiformis</name>
    <dbReference type="NCBI Taxonomy" id="2307229"/>
    <lineage>
        <taxon>Bacteria</taxon>
        <taxon>Pseudomonadati</taxon>
        <taxon>Pseudomonadota</taxon>
        <taxon>Alphaproteobacteria</taxon>
        <taxon>Acetobacterales</taxon>
        <taxon>Roseomonadaceae</taxon>
        <taxon>Roseomonas</taxon>
    </lineage>
</organism>
<keyword evidence="2" id="KW-1185">Reference proteome</keyword>
<dbReference type="Proteomes" id="UP001595593">
    <property type="component" value="Unassembled WGS sequence"/>
</dbReference>
<protein>
    <submittedName>
        <fullName evidence="1">Uncharacterized protein</fullName>
    </submittedName>
</protein>
<comment type="caution">
    <text evidence="1">The sequence shown here is derived from an EMBL/GenBank/DDBJ whole genome shotgun (WGS) entry which is preliminary data.</text>
</comment>